<dbReference type="InterPro" id="IPR036388">
    <property type="entry name" value="WH-like_DNA-bd_sf"/>
</dbReference>
<dbReference type="SUPFAM" id="SSF46785">
    <property type="entry name" value="Winged helix' DNA-binding domain"/>
    <property type="match status" value="1"/>
</dbReference>
<dbReference type="Proteomes" id="UP000572984">
    <property type="component" value="Unassembled WGS sequence"/>
</dbReference>
<dbReference type="SUPFAM" id="SSF52418">
    <property type="entry name" value="Nucleoside phosphorylase/phosphoribosyltransferase catalytic domain"/>
    <property type="match status" value="1"/>
</dbReference>
<organism evidence="5 6">
    <name type="scientific">Microvirga mediterraneensis</name>
    <dbReference type="NCBI Taxonomy" id="2754695"/>
    <lineage>
        <taxon>Bacteria</taxon>
        <taxon>Pseudomonadati</taxon>
        <taxon>Pseudomonadota</taxon>
        <taxon>Alphaproteobacteria</taxon>
        <taxon>Hyphomicrobiales</taxon>
        <taxon>Methylobacteriaceae</taxon>
        <taxon>Microvirga</taxon>
    </lineage>
</organism>
<evidence type="ECO:0000256" key="1">
    <source>
        <dbReference type="ARBA" id="ARBA00022676"/>
    </source>
</evidence>
<feature type="domain" description="HTH lysR-type" evidence="4">
    <location>
        <begin position="23"/>
        <end position="78"/>
    </location>
</feature>
<protein>
    <submittedName>
        <fullName evidence="5">Glycosyl transferase family protein</fullName>
    </submittedName>
</protein>
<keyword evidence="6" id="KW-1185">Reference proteome</keyword>
<keyword evidence="1" id="KW-0328">Glycosyltransferase</keyword>
<name>A0A838BLI2_9HYPH</name>
<evidence type="ECO:0000313" key="6">
    <source>
        <dbReference type="Proteomes" id="UP000572984"/>
    </source>
</evidence>
<accession>A0A838BLI2</accession>
<dbReference type="GO" id="GO:0004048">
    <property type="term" value="F:anthranilate phosphoribosyltransferase activity"/>
    <property type="evidence" value="ECO:0007669"/>
    <property type="project" value="InterPro"/>
</dbReference>
<dbReference type="Pfam" id="PF02885">
    <property type="entry name" value="Glycos_trans_3N"/>
    <property type="match status" value="1"/>
</dbReference>
<dbReference type="InterPro" id="IPR017459">
    <property type="entry name" value="Glycosyl_Trfase_fam3_N_dom"/>
</dbReference>
<dbReference type="InterPro" id="IPR005940">
    <property type="entry name" value="Anthranilate_Pribosyl_Tfrase"/>
</dbReference>
<dbReference type="SUPFAM" id="SSF47648">
    <property type="entry name" value="Nucleoside phosphorylase/phosphoribosyltransferase N-terminal domain"/>
    <property type="match status" value="1"/>
</dbReference>
<evidence type="ECO:0000256" key="3">
    <source>
        <dbReference type="SAM" id="MobiDB-lite"/>
    </source>
</evidence>
<sequence>MGFEDRKIVTSTTEETSLKLGHLRLLLALDALLMEGSVGRAAERMGMGTPAMSRILGQIRDVYGDPIFIRSSRRLIPTPFAESMRQRIRALAAEAEALLRRQETSPETIVIGPMDVSGDPVIEAAPLTTRPSILLEGEPLPETFARKLAALGKVEDARKRLAKHIATIGAGIGHSRPLTMSEAQDAFSIILEGKADPVQVGALLSVMHFRGETAAELAGFAQAARAHIGVMGQEATVHLDWPAYISPKSRRMPWFLQAALLLAQCGYRILLHGNDGSANTRGALVSAARAIGIPVCASPVAAVDAMADAGIAYVPIAALSSQIHRLLSLYSVLETRSPIHSLMPLVNPFAAPASMMGVVRPAYRDLHRDAGSILGYRNMTILGASRDAAEATPFRSSTLLRLVDGRAEDLFVPAQPEPKAYALTGMTSLEYWHGVWKGTVRDERAVAIITHTVAVALLTMSKSAESFEEHLRRAQELWRNRRRGSARGRRGEIEPWGSGSGSVADPG</sequence>
<dbReference type="GO" id="GO:0003700">
    <property type="term" value="F:DNA-binding transcription factor activity"/>
    <property type="evidence" value="ECO:0007669"/>
    <property type="project" value="InterPro"/>
</dbReference>
<dbReference type="Gene3D" id="3.40.1030.10">
    <property type="entry name" value="Nucleoside phosphorylase/phosphoribosyltransferase catalytic domain"/>
    <property type="match status" value="1"/>
</dbReference>
<keyword evidence="2 5" id="KW-0808">Transferase</keyword>
<dbReference type="Pfam" id="PF00126">
    <property type="entry name" value="HTH_1"/>
    <property type="match status" value="1"/>
</dbReference>
<dbReference type="InterPro" id="IPR036390">
    <property type="entry name" value="WH_DNA-bd_sf"/>
</dbReference>
<gene>
    <name evidence="5" type="ORF">H0S73_07415</name>
</gene>
<evidence type="ECO:0000313" key="5">
    <source>
        <dbReference type="EMBL" id="MBA1155955.1"/>
    </source>
</evidence>
<reference evidence="5 6" key="1">
    <citation type="submission" date="2020-07" db="EMBL/GenBank/DDBJ databases">
        <title>Draft genome and description of Microvirga mediterraneensis Marseille-Q2068 sp. nov.</title>
        <authorList>
            <person name="Boxberger M."/>
        </authorList>
    </citation>
    <scope>NUCLEOTIDE SEQUENCE [LARGE SCALE GENOMIC DNA]</scope>
    <source>
        <strain evidence="5 6">Marseille-Q2068</strain>
    </source>
</reference>
<proteinExistence type="predicted"/>
<evidence type="ECO:0000256" key="2">
    <source>
        <dbReference type="ARBA" id="ARBA00022679"/>
    </source>
</evidence>
<dbReference type="EMBL" id="JACDXJ010000001">
    <property type="protein sequence ID" value="MBA1155955.1"/>
    <property type="molecule type" value="Genomic_DNA"/>
</dbReference>
<dbReference type="InterPro" id="IPR036320">
    <property type="entry name" value="Glycosyl_Trfase_fam3_N_dom_sf"/>
</dbReference>
<dbReference type="PANTHER" id="PTHR43285">
    <property type="entry name" value="ANTHRANILATE PHOSPHORIBOSYLTRANSFERASE"/>
    <property type="match status" value="1"/>
</dbReference>
<feature type="region of interest" description="Disordered" evidence="3">
    <location>
        <begin position="480"/>
        <end position="507"/>
    </location>
</feature>
<dbReference type="AlphaFoldDB" id="A0A838BLI2"/>
<dbReference type="Gene3D" id="1.10.10.10">
    <property type="entry name" value="Winged helix-like DNA-binding domain superfamily/Winged helix DNA-binding domain"/>
    <property type="match status" value="1"/>
</dbReference>
<dbReference type="PANTHER" id="PTHR43285:SF4">
    <property type="entry name" value="TRANSFERASE"/>
    <property type="match status" value="1"/>
</dbReference>
<comment type="caution">
    <text evidence="5">The sequence shown here is derived from an EMBL/GenBank/DDBJ whole genome shotgun (WGS) entry which is preliminary data.</text>
</comment>
<dbReference type="Gene3D" id="1.20.970.10">
    <property type="entry name" value="Transferase, Pyrimidine Nucleoside Phosphorylase, Chain C"/>
    <property type="match status" value="1"/>
</dbReference>
<dbReference type="NCBIfam" id="NF006564">
    <property type="entry name" value="PRK09071.1"/>
    <property type="match status" value="1"/>
</dbReference>
<evidence type="ECO:0000259" key="4">
    <source>
        <dbReference type="PROSITE" id="PS50931"/>
    </source>
</evidence>
<dbReference type="PROSITE" id="PS50931">
    <property type="entry name" value="HTH_LYSR"/>
    <property type="match status" value="1"/>
</dbReference>
<dbReference type="InterPro" id="IPR000847">
    <property type="entry name" value="LysR_HTH_N"/>
</dbReference>
<dbReference type="InterPro" id="IPR035902">
    <property type="entry name" value="Nuc_phospho_transferase"/>
</dbReference>
<dbReference type="GO" id="GO:0000162">
    <property type="term" value="P:L-tryptophan biosynthetic process"/>
    <property type="evidence" value="ECO:0007669"/>
    <property type="project" value="InterPro"/>
</dbReference>
<dbReference type="GO" id="GO:0005829">
    <property type="term" value="C:cytosol"/>
    <property type="evidence" value="ECO:0007669"/>
    <property type="project" value="TreeGrafter"/>
</dbReference>